<dbReference type="EMBL" id="CP101740">
    <property type="protein sequence ID" value="UUL83693.1"/>
    <property type="molecule type" value="Genomic_DNA"/>
</dbReference>
<dbReference type="RefSeq" id="WP_256507529.1">
    <property type="nucleotide sequence ID" value="NZ_CP101740.1"/>
</dbReference>
<evidence type="ECO:0000313" key="1">
    <source>
        <dbReference type="EMBL" id="UUL83693.1"/>
    </source>
</evidence>
<name>A0ABY5LCF2_9SPHN</name>
<organism evidence="1 2">
    <name type="scientific">Sphingomonas qomolangmaensis</name>
    <dbReference type="NCBI Taxonomy" id="2918765"/>
    <lineage>
        <taxon>Bacteria</taxon>
        <taxon>Pseudomonadati</taxon>
        <taxon>Pseudomonadota</taxon>
        <taxon>Alphaproteobacteria</taxon>
        <taxon>Sphingomonadales</taxon>
        <taxon>Sphingomonadaceae</taxon>
        <taxon>Sphingomonas</taxon>
    </lineage>
</organism>
<sequence>MREMRPIVLVLLACALAACGLKVEKDAAGNDKPAEASGPQIAVLCVKLDQWPLFLNRMQQFGQKHQLKLIGGIEKGLDSKLEFNAALAQDYSYFFGDNLDLWFVSDPFREGVLYYNAALKSEPITLEQEHLAKALLAAVSNVSTPAVGAKDNPACN</sequence>
<dbReference type="Proteomes" id="UP001058533">
    <property type="component" value="Chromosome"/>
</dbReference>
<gene>
    <name evidence="1" type="ORF">NMP03_05680</name>
</gene>
<reference evidence="1" key="1">
    <citation type="submission" date="2022-07" db="EMBL/GenBank/DDBJ databases">
        <title>Sphingomonas sp. nov., a novel bacterium isolated from the north slope of the Mount Everest.</title>
        <authorList>
            <person name="Cui X."/>
            <person name="Liu Y."/>
        </authorList>
    </citation>
    <scope>NUCLEOTIDE SEQUENCE</scope>
    <source>
        <strain evidence="1">S5-59</strain>
    </source>
</reference>
<keyword evidence="2" id="KW-1185">Reference proteome</keyword>
<dbReference type="PROSITE" id="PS51257">
    <property type="entry name" value="PROKAR_LIPOPROTEIN"/>
    <property type="match status" value="1"/>
</dbReference>
<evidence type="ECO:0000313" key="2">
    <source>
        <dbReference type="Proteomes" id="UP001058533"/>
    </source>
</evidence>
<proteinExistence type="predicted"/>
<accession>A0ABY5LCF2</accession>
<protein>
    <submittedName>
        <fullName evidence="1">Uncharacterized protein</fullName>
    </submittedName>
</protein>